<dbReference type="AlphaFoldDB" id="A0A9X0BK37"/>
<reference evidence="2" key="2">
    <citation type="journal article" date="2023" name="IMA Fungus">
        <title>Comparative genomic study of the Penicillium genus elucidates a diverse pangenome and 15 lateral gene transfer events.</title>
        <authorList>
            <person name="Petersen C."/>
            <person name="Sorensen T."/>
            <person name="Nielsen M.R."/>
            <person name="Sondergaard T.E."/>
            <person name="Sorensen J.L."/>
            <person name="Fitzpatrick D.A."/>
            <person name="Frisvad J.C."/>
            <person name="Nielsen K.L."/>
        </authorList>
    </citation>
    <scope>NUCLEOTIDE SEQUENCE</scope>
    <source>
        <strain evidence="2">IBT 17660</strain>
    </source>
</reference>
<gene>
    <name evidence="2" type="ORF">N7530_007612</name>
</gene>
<protein>
    <submittedName>
        <fullName evidence="2">Uncharacterized protein</fullName>
    </submittedName>
</protein>
<dbReference type="Proteomes" id="UP001147760">
    <property type="component" value="Unassembled WGS sequence"/>
</dbReference>
<dbReference type="EMBL" id="JAPWDO010000005">
    <property type="protein sequence ID" value="KAJ5470255.1"/>
    <property type="molecule type" value="Genomic_DNA"/>
</dbReference>
<feature type="region of interest" description="Disordered" evidence="1">
    <location>
        <begin position="82"/>
        <end position="102"/>
    </location>
</feature>
<accession>A0A9X0BK37</accession>
<organism evidence="2 3">
    <name type="scientific">Penicillium desertorum</name>
    <dbReference type="NCBI Taxonomy" id="1303715"/>
    <lineage>
        <taxon>Eukaryota</taxon>
        <taxon>Fungi</taxon>
        <taxon>Dikarya</taxon>
        <taxon>Ascomycota</taxon>
        <taxon>Pezizomycotina</taxon>
        <taxon>Eurotiomycetes</taxon>
        <taxon>Eurotiomycetidae</taxon>
        <taxon>Eurotiales</taxon>
        <taxon>Aspergillaceae</taxon>
        <taxon>Penicillium</taxon>
    </lineage>
</organism>
<comment type="caution">
    <text evidence="2">The sequence shown here is derived from an EMBL/GenBank/DDBJ whole genome shotgun (WGS) entry which is preliminary data.</text>
</comment>
<keyword evidence="3" id="KW-1185">Reference proteome</keyword>
<reference evidence="2" key="1">
    <citation type="submission" date="2022-12" db="EMBL/GenBank/DDBJ databases">
        <authorList>
            <person name="Petersen C."/>
        </authorList>
    </citation>
    <scope>NUCLEOTIDE SEQUENCE</scope>
    <source>
        <strain evidence="2">IBT 17660</strain>
    </source>
</reference>
<feature type="compositionally biased region" description="Polar residues" evidence="1">
    <location>
        <begin position="88"/>
        <end position="102"/>
    </location>
</feature>
<name>A0A9X0BK37_9EURO</name>
<evidence type="ECO:0000256" key="1">
    <source>
        <dbReference type="SAM" id="MobiDB-lite"/>
    </source>
</evidence>
<evidence type="ECO:0000313" key="2">
    <source>
        <dbReference type="EMBL" id="KAJ5470255.1"/>
    </source>
</evidence>
<dbReference type="OrthoDB" id="4495729at2759"/>
<proteinExistence type="predicted"/>
<evidence type="ECO:0000313" key="3">
    <source>
        <dbReference type="Proteomes" id="UP001147760"/>
    </source>
</evidence>
<sequence length="156" mass="17508">MYVMLMYAANNVIYERAQAAHQGRQGDESEWGFGQVLPVLLLAIPFSQFVEELCRMYYSVPYLTTAAPLTKLAFVGRSGIEDVPSKGSKLSTEQRPSSSHTISGHNQEYYELAVASNRTELARAWTAPSRTAYLVRKLDKPRMAAEVHEHSIDLIL</sequence>